<feature type="region of interest" description="Disordered" evidence="1">
    <location>
        <begin position="29"/>
        <end position="58"/>
    </location>
</feature>
<evidence type="ECO:0000256" key="1">
    <source>
        <dbReference type="SAM" id="MobiDB-lite"/>
    </source>
</evidence>
<dbReference type="VEuPathDB" id="AmoebaDB:ACA1_187470"/>
<accession>L8GS89</accession>
<evidence type="ECO:0000313" key="3">
    <source>
        <dbReference type="Proteomes" id="UP000011083"/>
    </source>
</evidence>
<evidence type="ECO:0000313" key="2">
    <source>
        <dbReference type="EMBL" id="ELR15860.1"/>
    </source>
</evidence>
<dbReference type="RefSeq" id="XP_004337873.1">
    <property type="nucleotide sequence ID" value="XM_004337825.1"/>
</dbReference>
<dbReference type="KEGG" id="acan:ACA1_187470"/>
<dbReference type="AlphaFoldDB" id="L8GS89"/>
<protein>
    <submittedName>
        <fullName evidence="2">Uncharacterized protein</fullName>
    </submittedName>
</protein>
<keyword evidence="3" id="KW-1185">Reference proteome</keyword>
<feature type="compositionally biased region" description="Basic and acidic residues" evidence="1">
    <location>
        <begin position="81"/>
        <end position="100"/>
    </location>
</feature>
<feature type="region of interest" description="Disordered" evidence="1">
    <location>
        <begin position="72"/>
        <end position="100"/>
    </location>
</feature>
<proteinExistence type="predicted"/>
<gene>
    <name evidence="2" type="ORF">ACA1_187470</name>
</gene>
<name>L8GS89_ACACF</name>
<dbReference type="Proteomes" id="UP000011083">
    <property type="component" value="Unassembled WGS sequence"/>
</dbReference>
<reference evidence="2 3" key="1">
    <citation type="journal article" date="2013" name="Genome Biol.">
        <title>Genome of Acanthamoeba castellanii highlights extensive lateral gene transfer and early evolution of tyrosine kinase signaling.</title>
        <authorList>
            <person name="Clarke M."/>
            <person name="Lohan A.J."/>
            <person name="Liu B."/>
            <person name="Lagkouvardos I."/>
            <person name="Roy S."/>
            <person name="Zafar N."/>
            <person name="Bertelli C."/>
            <person name="Schilde C."/>
            <person name="Kianianmomeni A."/>
            <person name="Burglin T.R."/>
            <person name="Frech C."/>
            <person name="Turcotte B."/>
            <person name="Kopec K.O."/>
            <person name="Synnott J.M."/>
            <person name="Choo C."/>
            <person name="Paponov I."/>
            <person name="Finkler A."/>
            <person name="Soon Heng Tan C."/>
            <person name="Hutchins A.P."/>
            <person name="Weinmeier T."/>
            <person name="Rattei T."/>
            <person name="Chu J.S."/>
            <person name="Gimenez G."/>
            <person name="Irimia M."/>
            <person name="Rigden D.J."/>
            <person name="Fitzpatrick D.A."/>
            <person name="Lorenzo-Morales J."/>
            <person name="Bateman A."/>
            <person name="Chiu C.H."/>
            <person name="Tang P."/>
            <person name="Hegemann P."/>
            <person name="Fromm H."/>
            <person name="Raoult D."/>
            <person name="Greub G."/>
            <person name="Miranda-Saavedra D."/>
            <person name="Chen N."/>
            <person name="Nash P."/>
            <person name="Ginger M.L."/>
            <person name="Horn M."/>
            <person name="Schaap P."/>
            <person name="Caler L."/>
            <person name="Loftus B."/>
        </authorList>
    </citation>
    <scope>NUCLEOTIDE SEQUENCE [LARGE SCALE GENOMIC DNA]</scope>
    <source>
        <strain evidence="2 3">Neff</strain>
    </source>
</reference>
<dbReference type="EMBL" id="KB008020">
    <property type="protein sequence ID" value="ELR15860.1"/>
    <property type="molecule type" value="Genomic_DNA"/>
</dbReference>
<dbReference type="GeneID" id="14916575"/>
<organism evidence="2 3">
    <name type="scientific">Acanthamoeba castellanii (strain ATCC 30010 / Neff)</name>
    <dbReference type="NCBI Taxonomy" id="1257118"/>
    <lineage>
        <taxon>Eukaryota</taxon>
        <taxon>Amoebozoa</taxon>
        <taxon>Discosea</taxon>
        <taxon>Longamoebia</taxon>
        <taxon>Centramoebida</taxon>
        <taxon>Acanthamoebidae</taxon>
        <taxon>Acanthamoeba</taxon>
    </lineage>
</organism>
<sequence>MHWFAPVCLQQRRRAATAAAGQGTVIEGGQEVKGTDIEGGTPVEDYETGAKTQKLPPQQEIAQEIGGIVKKYHNDGTSADDDVKSAPNARKELGGHDKADAEIHVVVSRVRRQQIEKARASGALKGVVVERR</sequence>